<dbReference type="AlphaFoldDB" id="A0A9X0CPY0"/>
<evidence type="ECO:0000313" key="2">
    <source>
        <dbReference type="EMBL" id="KAJ7371111.1"/>
    </source>
</evidence>
<keyword evidence="1" id="KW-0812">Transmembrane</keyword>
<gene>
    <name evidence="2" type="ORF">OS493_027799</name>
</gene>
<keyword evidence="1" id="KW-0472">Membrane</keyword>
<dbReference type="OrthoDB" id="5945766at2759"/>
<dbReference type="PANTHER" id="PTHR31362">
    <property type="entry name" value="GLYCOSYLTRANSFERASE STELLO1-RELATED"/>
    <property type="match status" value="1"/>
</dbReference>
<dbReference type="InterPro" id="IPR005049">
    <property type="entry name" value="STL-like"/>
</dbReference>
<sequence length="176" mass="20180">MSTHTFRGSILKSTRALVVIFIVLLVYGIGHGLISILRGCSVCNDAKPVCLRNEFSDIVLVIAYNYPFYSSVPSLTALYKNAFPTIMFCGPQKTRNHSVETLHIHKGYYSYTCVSRAMEKHPGYAGYLLINDDVMLNYWNLVGMDREKIWEGPKGTISFLNYSLPSNWYWWNSTWE</sequence>
<comment type="caution">
    <text evidence="2">The sequence shown here is derived from an EMBL/GenBank/DDBJ whole genome shotgun (WGS) entry which is preliminary data.</text>
</comment>
<keyword evidence="1" id="KW-1133">Transmembrane helix</keyword>
<dbReference type="Proteomes" id="UP001163046">
    <property type="component" value="Unassembled WGS sequence"/>
</dbReference>
<feature type="transmembrane region" description="Helical" evidence="1">
    <location>
        <begin position="16"/>
        <end position="37"/>
    </location>
</feature>
<protein>
    <submittedName>
        <fullName evidence="2">Uncharacterized protein</fullName>
    </submittedName>
</protein>
<evidence type="ECO:0000256" key="1">
    <source>
        <dbReference type="SAM" id="Phobius"/>
    </source>
</evidence>
<dbReference type="PANTHER" id="PTHR31362:SF0">
    <property type="entry name" value="EXOSTOSIN DOMAIN-CONTAINING PROTEIN-RELATED"/>
    <property type="match status" value="1"/>
</dbReference>
<organism evidence="2 3">
    <name type="scientific">Desmophyllum pertusum</name>
    <dbReference type="NCBI Taxonomy" id="174260"/>
    <lineage>
        <taxon>Eukaryota</taxon>
        <taxon>Metazoa</taxon>
        <taxon>Cnidaria</taxon>
        <taxon>Anthozoa</taxon>
        <taxon>Hexacorallia</taxon>
        <taxon>Scleractinia</taxon>
        <taxon>Caryophylliina</taxon>
        <taxon>Caryophylliidae</taxon>
        <taxon>Desmophyllum</taxon>
    </lineage>
</organism>
<reference evidence="2" key="1">
    <citation type="submission" date="2023-01" db="EMBL/GenBank/DDBJ databases">
        <title>Genome assembly of the deep-sea coral Lophelia pertusa.</title>
        <authorList>
            <person name="Herrera S."/>
            <person name="Cordes E."/>
        </authorList>
    </citation>
    <scope>NUCLEOTIDE SEQUENCE</scope>
    <source>
        <strain evidence="2">USNM1676648</strain>
        <tissue evidence="2">Polyp</tissue>
    </source>
</reference>
<keyword evidence="3" id="KW-1185">Reference proteome</keyword>
<accession>A0A9X0CPY0</accession>
<name>A0A9X0CPY0_9CNID</name>
<dbReference type="Pfam" id="PF03385">
    <property type="entry name" value="STELLO"/>
    <property type="match status" value="1"/>
</dbReference>
<evidence type="ECO:0000313" key="3">
    <source>
        <dbReference type="Proteomes" id="UP001163046"/>
    </source>
</evidence>
<dbReference type="EMBL" id="MU826851">
    <property type="protein sequence ID" value="KAJ7371111.1"/>
    <property type="molecule type" value="Genomic_DNA"/>
</dbReference>
<proteinExistence type="predicted"/>